<dbReference type="Proteomes" id="UP000887013">
    <property type="component" value="Unassembled WGS sequence"/>
</dbReference>
<gene>
    <name evidence="1" type="ORF">NPIL_49821</name>
</gene>
<sequence length="175" mass="20280">MRMFWPPNVPILIVDSAIEVKMSFIIKPLFHHIEDVHDAAYCIIGKLQSLFHRRLTQWMFHLDFVRKEFQLSLAIIFCKLSRLMPTSAAALLIDFRGFRANTSHVFFLPAFSSVETVAFRLILWLILSQTLPVCSNFSVNRVNVFRFDPECTLNSFANAFATVTGFCCFRTMFSR</sequence>
<evidence type="ECO:0000313" key="2">
    <source>
        <dbReference type="Proteomes" id="UP000887013"/>
    </source>
</evidence>
<comment type="caution">
    <text evidence="1">The sequence shown here is derived from an EMBL/GenBank/DDBJ whole genome shotgun (WGS) entry which is preliminary data.</text>
</comment>
<keyword evidence="2" id="KW-1185">Reference proteome</keyword>
<protein>
    <submittedName>
        <fullName evidence="1">Uncharacterized protein</fullName>
    </submittedName>
</protein>
<name>A0A8X6QBP7_NEPPI</name>
<proteinExistence type="predicted"/>
<accession>A0A8X6QBP7</accession>
<dbReference type="AlphaFoldDB" id="A0A8X6QBP7"/>
<organism evidence="1 2">
    <name type="scientific">Nephila pilipes</name>
    <name type="common">Giant wood spider</name>
    <name type="synonym">Nephila maculata</name>
    <dbReference type="NCBI Taxonomy" id="299642"/>
    <lineage>
        <taxon>Eukaryota</taxon>
        <taxon>Metazoa</taxon>
        <taxon>Ecdysozoa</taxon>
        <taxon>Arthropoda</taxon>
        <taxon>Chelicerata</taxon>
        <taxon>Arachnida</taxon>
        <taxon>Araneae</taxon>
        <taxon>Araneomorphae</taxon>
        <taxon>Entelegynae</taxon>
        <taxon>Araneoidea</taxon>
        <taxon>Nephilidae</taxon>
        <taxon>Nephila</taxon>
    </lineage>
</organism>
<reference evidence="1" key="1">
    <citation type="submission" date="2020-08" db="EMBL/GenBank/DDBJ databases">
        <title>Multicomponent nature underlies the extraordinary mechanical properties of spider dragline silk.</title>
        <authorList>
            <person name="Kono N."/>
            <person name="Nakamura H."/>
            <person name="Mori M."/>
            <person name="Yoshida Y."/>
            <person name="Ohtoshi R."/>
            <person name="Malay A.D."/>
            <person name="Moran D.A.P."/>
            <person name="Tomita M."/>
            <person name="Numata K."/>
            <person name="Arakawa K."/>
        </authorList>
    </citation>
    <scope>NUCLEOTIDE SEQUENCE</scope>
</reference>
<evidence type="ECO:0000313" key="1">
    <source>
        <dbReference type="EMBL" id="GFU09805.1"/>
    </source>
</evidence>
<dbReference type="EMBL" id="BMAW01028930">
    <property type="protein sequence ID" value="GFU09805.1"/>
    <property type="molecule type" value="Genomic_DNA"/>
</dbReference>